<dbReference type="Pfam" id="PF13927">
    <property type="entry name" value="Ig_3"/>
    <property type="match status" value="1"/>
</dbReference>
<dbReference type="Pfam" id="PF07679">
    <property type="entry name" value="I-set"/>
    <property type="match status" value="1"/>
</dbReference>
<dbReference type="GO" id="GO:0016020">
    <property type="term" value="C:membrane"/>
    <property type="evidence" value="ECO:0007669"/>
    <property type="project" value="UniProtKB-SubCell"/>
</dbReference>
<proteinExistence type="predicted"/>
<dbReference type="InterPro" id="IPR036179">
    <property type="entry name" value="Ig-like_dom_sf"/>
</dbReference>
<dbReference type="EMBL" id="ABJB010538466">
    <property type="status" value="NOT_ANNOTATED_CDS"/>
    <property type="molecule type" value="Genomic_DNA"/>
</dbReference>
<dbReference type="EMBL" id="ABJB010462458">
    <property type="status" value="NOT_ANNOTATED_CDS"/>
    <property type="molecule type" value="Genomic_DNA"/>
</dbReference>
<evidence type="ECO:0000256" key="3">
    <source>
        <dbReference type="ARBA" id="ARBA00023136"/>
    </source>
</evidence>
<dbReference type="SUPFAM" id="SSF49265">
    <property type="entry name" value="Fibronectin type III"/>
    <property type="match status" value="1"/>
</dbReference>
<evidence type="ECO:0000256" key="4">
    <source>
        <dbReference type="ARBA" id="ARBA00023157"/>
    </source>
</evidence>
<dbReference type="CDD" id="cd00096">
    <property type="entry name" value="Ig"/>
    <property type="match status" value="1"/>
</dbReference>
<reference evidence="8" key="2">
    <citation type="submission" date="2020-05" db="UniProtKB">
        <authorList>
            <consortium name="EnsemblMetazoa"/>
        </authorList>
    </citation>
    <scope>IDENTIFICATION</scope>
    <source>
        <strain evidence="8">wikel</strain>
    </source>
</reference>
<dbReference type="PaxDb" id="6945-B7PWA3"/>
<gene>
    <name evidence="7" type="ORF">IscW_ISCW019254</name>
</gene>
<dbReference type="PROSITE" id="PS50853">
    <property type="entry name" value="FN3"/>
    <property type="match status" value="1"/>
</dbReference>
<evidence type="ECO:0000313" key="8">
    <source>
        <dbReference type="EnsemblMetazoa" id="ISCW019254-PA"/>
    </source>
</evidence>
<dbReference type="PANTHER" id="PTHR23278:SF19">
    <property type="entry name" value="OBSCURIN"/>
    <property type="match status" value="1"/>
</dbReference>
<dbReference type="FunCoup" id="B7PWA3">
    <property type="interactions" value="2"/>
</dbReference>
<dbReference type="GO" id="GO:0009653">
    <property type="term" value="P:anatomical structure morphogenesis"/>
    <property type="evidence" value="ECO:0007669"/>
    <property type="project" value="UniProtKB-ARBA"/>
</dbReference>
<dbReference type="SUPFAM" id="SSF48726">
    <property type="entry name" value="Immunoglobulin"/>
    <property type="match status" value="5"/>
</dbReference>
<dbReference type="InterPro" id="IPR013098">
    <property type="entry name" value="Ig_I-set"/>
</dbReference>
<evidence type="ECO:0000313" key="9">
    <source>
        <dbReference type="Proteomes" id="UP000001555"/>
    </source>
</evidence>
<dbReference type="InterPro" id="IPR013162">
    <property type="entry name" value="CD80_C2-set"/>
</dbReference>
<dbReference type="EMBL" id="ABJB010864612">
    <property type="status" value="NOT_ANNOTATED_CDS"/>
    <property type="molecule type" value="Genomic_DNA"/>
</dbReference>
<dbReference type="SMART" id="SM00409">
    <property type="entry name" value="IG"/>
    <property type="match status" value="4"/>
</dbReference>
<dbReference type="VEuPathDB" id="VectorBase:ISCI019254"/>
<dbReference type="HOGENOM" id="CLU_005939_1_0_1"/>
<dbReference type="Proteomes" id="UP000001555">
    <property type="component" value="Unassembled WGS sequence"/>
</dbReference>
<dbReference type="SMART" id="SM00408">
    <property type="entry name" value="IGc2"/>
    <property type="match status" value="4"/>
</dbReference>
<keyword evidence="9" id="KW-1185">Reference proteome</keyword>
<feature type="domain" description="Fibronectin type-III" evidence="6">
    <location>
        <begin position="516"/>
        <end position="613"/>
    </location>
</feature>
<feature type="domain" description="Ig-like" evidence="5">
    <location>
        <begin position="1"/>
        <end position="105"/>
    </location>
</feature>
<dbReference type="Gene3D" id="2.60.40.10">
    <property type="entry name" value="Immunoglobulins"/>
    <property type="match status" value="5"/>
</dbReference>
<reference evidence="7 9" key="1">
    <citation type="submission" date="2008-03" db="EMBL/GenBank/DDBJ databases">
        <title>Annotation of Ixodes scapularis.</title>
        <authorList>
            <consortium name="Ixodes scapularis Genome Project Consortium"/>
            <person name="Caler E."/>
            <person name="Hannick L.I."/>
            <person name="Bidwell S."/>
            <person name="Joardar V."/>
            <person name="Thiagarajan M."/>
            <person name="Amedeo P."/>
            <person name="Galinsky K.J."/>
            <person name="Schobel S."/>
            <person name="Inman J."/>
            <person name="Hostetler J."/>
            <person name="Miller J."/>
            <person name="Hammond M."/>
            <person name="Megy K."/>
            <person name="Lawson D."/>
            <person name="Kodira C."/>
            <person name="Sutton G."/>
            <person name="Meyer J."/>
            <person name="Hill C.A."/>
            <person name="Birren B."/>
            <person name="Nene V."/>
            <person name="Collins F."/>
            <person name="Alarcon-Chaidez F."/>
            <person name="Wikel S."/>
            <person name="Strausberg R."/>
        </authorList>
    </citation>
    <scope>NUCLEOTIDE SEQUENCE [LARGE SCALE GENOMIC DNA]</scope>
    <source>
        <strain evidence="9">Wikel</strain>
        <strain evidence="7">Wikel colony</strain>
    </source>
</reference>
<dbReference type="InterPro" id="IPR007110">
    <property type="entry name" value="Ig-like_dom"/>
</dbReference>
<dbReference type="Pfam" id="PF08205">
    <property type="entry name" value="C2-set_2"/>
    <property type="match status" value="1"/>
</dbReference>
<accession>B7PWA3</accession>
<dbReference type="EnsemblMetazoa" id="ISCW019254-RA">
    <property type="protein sequence ID" value="ISCW019254-PA"/>
    <property type="gene ID" value="ISCW019254"/>
</dbReference>
<evidence type="ECO:0000259" key="6">
    <source>
        <dbReference type="PROSITE" id="PS50853"/>
    </source>
</evidence>
<dbReference type="EMBL" id="ABJB011106896">
    <property type="status" value="NOT_ANNOTATED_CDS"/>
    <property type="molecule type" value="Genomic_DNA"/>
</dbReference>
<sequence>MASIVYTAVARGKVALPCDISPPSPEDSVTLVLWYKDESLAPIYTLDSRRGHVGQARQSSLPEFEQRAHFNMANEPAFLQIDPVEEQDAGEYRCRVDFRKARSINTVITLKVIVPPGDPVILDEDGRRLEGLVGRFNEGDDLQLICEVEGGKPRPVVTWWRDKRLVDDNFTVVAGGSTARNRLKIRELKRSDFLTVLTCQAANNNVTVAVSRSITLDMNLIPLDVAIQPPKRPLSADQEVELVCSSSGSRPPALLTWWKSGEQLVSSKEHQVQEGVSTSSSVLRFTPRVEDNGLVLSCRAENQFIPGSAIEEGWKLDVFYKPRVELQLGQNLKEQDIREGRDVYLECLVDASPPATEVTWFFEDHEVTTNMTTGVIISNQSLVLQKVRRTRRGRYTCSAVNREGHGVSNIFLLRIKFAPVCKPGQKRLYGVSRLESVSVRCELEADPADVTFHWRFNSSSSGKRLTLASYSNALTHSTAVYSPNGEDDFGFLLCWGSNEVGKQLRPCNFSVVPAGPPDPVTNCNQINGTEDSVSFECSEGSWDGGVSPVSFMAQLRDVDSGRRLVANGSSHGLPSFTFLGLPGGSTFSVQVYSINSKGHKEPTNFIVATLRPAEKLTGKGNKTASSFRH</sequence>
<dbReference type="PANTHER" id="PTHR23278">
    <property type="entry name" value="SIDESTEP PROTEIN"/>
    <property type="match status" value="1"/>
</dbReference>
<evidence type="ECO:0000256" key="2">
    <source>
        <dbReference type="ARBA" id="ARBA00022737"/>
    </source>
</evidence>
<dbReference type="InterPro" id="IPR003599">
    <property type="entry name" value="Ig_sub"/>
</dbReference>
<feature type="domain" description="Ig-like" evidence="5">
    <location>
        <begin position="222"/>
        <end position="302"/>
    </location>
</feature>
<dbReference type="GO" id="GO:0030154">
    <property type="term" value="P:cell differentiation"/>
    <property type="evidence" value="ECO:0007669"/>
    <property type="project" value="UniProtKB-ARBA"/>
</dbReference>
<dbReference type="InterPro" id="IPR003598">
    <property type="entry name" value="Ig_sub2"/>
</dbReference>
<dbReference type="PROSITE" id="PS50835">
    <property type="entry name" value="IG_LIKE"/>
    <property type="match status" value="4"/>
</dbReference>
<dbReference type="VEuPathDB" id="VectorBase:ISCP_036617"/>
<keyword evidence="4" id="KW-1015">Disulfide bond</keyword>
<keyword evidence="3" id="KW-0472">Membrane</keyword>
<evidence type="ECO:0000259" key="5">
    <source>
        <dbReference type="PROSITE" id="PS50835"/>
    </source>
</evidence>
<organism>
    <name type="scientific">Ixodes scapularis</name>
    <name type="common">Black-legged tick</name>
    <name type="synonym">Deer tick</name>
    <dbReference type="NCBI Taxonomy" id="6945"/>
    <lineage>
        <taxon>Eukaryota</taxon>
        <taxon>Metazoa</taxon>
        <taxon>Ecdysozoa</taxon>
        <taxon>Arthropoda</taxon>
        <taxon>Chelicerata</taxon>
        <taxon>Arachnida</taxon>
        <taxon>Acari</taxon>
        <taxon>Parasitiformes</taxon>
        <taxon>Ixodida</taxon>
        <taxon>Ixodoidea</taxon>
        <taxon>Ixodidae</taxon>
        <taxon>Ixodinae</taxon>
        <taxon>Ixodes</taxon>
    </lineage>
</organism>
<dbReference type="InterPro" id="IPR036116">
    <property type="entry name" value="FN3_sf"/>
</dbReference>
<name>B7PWA3_IXOSC</name>
<dbReference type="EMBL" id="DS806840">
    <property type="protein sequence ID" value="EEC10875.1"/>
    <property type="molecule type" value="Genomic_DNA"/>
</dbReference>
<protein>
    <submittedName>
        <fullName evidence="7 8">Sidestep protein, putative</fullName>
    </submittedName>
</protein>
<dbReference type="OrthoDB" id="10006996at2759"/>
<comment type="subcellular location">
    <subcellularLocation>
        <location evidence="1">Membrane</location>
        <topology evidence="1">Single-pass membrane protein</topology>
    </subcellularLocation>
</comment>
<evidence type="ECO:0000256" key="1">
    <source>
        <dbReference type="ARBA" id="ARBA00004167"/>
    </source>
</evidence>
<keyword evidence="2" id="KW-0677">Repeat</keyword>
<evidence type="ECO:0000313" key="7">
    <source>
        <dbReference type="EMBL" id="EEC10875.1"/>
    </source>
</evidence>
<dbReference type="InterPro" id="IPR013783">
    <property type="entry name" value="Ig-like_fold"/>
</dbReference>
<dbReference type="AlphaFoldDB" id="B7PWA3"/>
<dbReference type="EMBL" id="ABJB010170930">
    <property type="status" value="NOT_ANNOTATED_CDS"/>
    <property type="molecule type" value="Genomic_DNA"/>
</dbReference>
<dbReference type="STRING" id="6945.B7PWA3"/>
<dbReference type="EMBL" id="ABJB010677308">
    <property type="status" value="NOT_ANNOTATED_CDS"/>
    <property type="molecule type" value="Genomic_DNA"/>
</dbReference>
<dbReference type="InterPro" id="IPR003961">
    <property type="entry name" value="FN3_dom"/>
</dbReference>
<feature type="domain" description="Ig-like" evidence="5">
    <location>
        <begin position="322"/>
        <end position="408"/>
    </location>
</feature>
<dbReference type="VEuPathDB" id="VectorBase:ISCW019254"/>
<dbReference type="CDD" id="cd00063">
    <property type="entry name" value="FN3"/>
    <property type="match status" value="1"/>
</dbReference>
<dbReference type="InParanoid" id="B7PWA3"/>
<feature type="domain" description="Ig-like" evidence="5">
    <location>
        <begin position="119"/>
        <end position="215"/>
    </location>
</feature>